<dbReference type="AlphaFoldDB" id="A0A820J8X0"/>
<evidence type="ECO:0000313" key="1">
    <source>
        <dbReference type="EMBL" id="CAF4323114.1"/>
    </source>
</evidence>
<dbReference type="InterPro" id="IPR036425">
    <property type="entry name" value="MoaB/Mog-like_dom_sf"/>
</dbReference>
<name>A0A820J8X0_9BILA</name>
<dbReference type="Gene3D" id="3.40.980.10">
    <property type="entry name" value="MoaB/Mog-like domain"/>
    <property type="match status" value="1"/>
</dbReference>
<accession>A0A820J8X0</accession>
<dbReference type="EMBL" id="CAJOBG010020527">
    <property type="protein sequence ID" value="CAF4323114.1"/>
    <property type="molecule type" value="Genomic_DNA"/>
</dbReference>
<protein>
    <recommendedName>
        <fullName evidence="3">Molybdopterin molybdenumtransferase</fullName>
    </recommendedName>
</protein>
<reference evidence="1" key="1">
    <citation type="submission" date="2021-02" db="EMBL/GenBank/DDBJ databases">
        <authorList>
            <person name="Nowell W R."/>
        </authorList>
    </citation>
    <scope>NUCLEOTIDE SEQUENCE</scope>
</reference>
<keyword evidence="2" id="KW-1185">Reference proteome</keyword>
<dbReference type="SUPFAM" id="SSF53218">
    <property type="entry name" value="Molybdenum cofactor biosynthesis proteins"/>
    <property type="match status" value="1"/>
</dbReference>
<proteinExistence type="predicted"/>
<evidence type="ECO:0008006" key="3">
    <source>
        <dbReference type="Google" id="ProtNLM"/>
    </source>
</evidence>
<gene>
    <name evidence="1" type="ORF">OVN521_LOCUS32047</name>
</gene>
<evidence type="ECO:0000313" key="2">
    <source>
        <dbReference type="Proteomes" id="UP000663866"/>
    </source>
</evidence>
<dbReference type="Proteomes" id="UP000663866">
    <property type="component" value="Unassembled WGS sequence"/>
</dbReference>
<sequence length="157" mass="17999">MSRHETLLKLCDEIRPNLILATGGTGISPDDIKPEVLSRDIDDDIQMSEFALQKKVPLGLTDLGLLATVELQIIHVYDKSRVVVLSIDSNKIMFMRMIHDFDSYSEPFQTAVSRIYSNETAVIQTLQSYHPIIHVQFNQLINYLDPRPEYIRVIIIE</sequence>
<organism evidence="1 2">
    <name type="scientific">Rotaria magnacalcarata</name>
    <dbReference type="NCBI Taxonomy" id="392030"/>
    <lineage>
        <taxon>Eukaryota</taxon>
        <taxon>Metazoa</taxon>
        <taxon>Spiralia</taxon>
        <taxon>Gnathifera</taxon>
        <taxon>Rotifera</taxon>
        <taxon>Eurotatoria</taxon>
        <taxon>Bdelloidea</taxon>
        <taxon>Philodinida</taxon>
        <taxon>Philodinidae</taxon>
        <taxon>Rotaria</taxon>
    </lineage>
</organism>
<comment type="caution">
    <text evidence="1">The sequence shown here is derived from an EMBL/GenBank/DDBJ whole genome shotgun (WGS) entry which is preliminary data.</text>
</comment>